<dbReference type="PANTHER" id="PTHR43194">
    <property type="entry name" value="HYDROLASE ALPHA/BETA FOLD FAMILY"/>
    <property type="match status" value="1"/>
</dbReference>
<proteinExistence type="predicted"/>
<gene>
    <name evidence="3" type="ordered locus">Emtol_2563</name>
</gene>
<dbReference type="SUPFAM" id="SSF53474">
    <property type="entry name" value="alpha/beta-Hydrolases"/>
    <property type="match status" value="1"/>
</dbReference>
<evidence type="ECO:0000259" key="2">
    <source>
        <dbReference type="Pfam" id="PF12697"/>
    </source>
</evidence>
<reference evidence="3 4" key="1">
    <citation type="submission" date="2011-07" db="EMBL/GenBank/DDBJ databases">
        <title>The complete genome of chromosome of Emticicia oligotrophica DSM 17448.</title>
        <authorList>
            <consortium name="US DOE Joint Genome Institute (JGI-PGF)"/>
            <person name="Lucas S."/>
            <person name="Han J."/>
            <person name="Lapidus A."/>
            <person name="Bruce D."/>
            <person name="Goodwin L."/>
            <person name="Pitluck S."/>
            <person name="Peters L."/>
            <person name="Kyrpides N."/>
            <person name="Mavromatis K."/>
            <person name="Ivanova N."/>
            <person name="Ovchinnikova G."/>
            <person name="Teshima H."/>
            <person name="Detter J.C."/>
            <person name="Tapia R."/>
            <person name="Han C."/>
            <person name="Land M."/>
            <person name="Hauser L."/>
            <person name="Markowitz V."/>
            <person name="Cheng J.-F."/>
            <person name="Hugenholtz P."/>
            <person name="Woyke T."/>
            <person name="Wu D."/>
            <person name="Tindall B."/>
            <person name="Pomrenke H."/>
            <person name="Brambilla E."/>
            <person name="Klenk H.-P."/>
            <person name="Eisen J.A."/>
        </authorList>
    </citation>
    <scope>NUCLEOTIDE SEQUENCE [LARGE SCALE GENOMIC DNA]</scope>
    <source>
        <strain evidence="3 4">DSM 17448</strain>
    </source>
</reference>
<evidence type="ECO:0000256" key="1">
    <source>
        <dbReference type="SAM" id="SignalP"/>
    </source>
</evidence>
<evidence type="ECO:0000313" key="4">
    <source>
        <dbReference type="Proteomes" id="UP000002875"/>
    </source>
</evidence>
<dbReference type="PRINTS" id="PR00111">
    <property type="entry name" value="ABHYDROLASE"/>
</dbReference>
<dbReference type="RefSeq" id="WP_015029396.1">
    <property type="nucleotide sequence ID" value="NC_018748.1"/>
</dbReference>
<keyword evidence="1" id="KW-0732">Signal</keyword>
<dbReference type="EMBL" id="CP002961">
    <property type="protein sequence ID" value="AFK03699.1"/>
    <property type="molecule type" value="Genomic_DNA"/>
</dbReference>
<feature type="chain" id="PRO_5046848448" evidence="1">
    <location>
        <begin position="22"/>
        <end position="305"/>
    </location>
</feature>
<dbReference type="Pfam" id="PF12697">
    <property type="entry name" value="Abhydrolase_6"/>
    <property type="match status" value="1"/>
</dbReference>
<sequence>MKTFLSLILVALINVVTQAQTCELSYFKEAKTIKLNDSLTIAYKELGKGKETILMVHGLGGNMSHWMHNFIKNQHCIAIDLPSYGLSTMHDFKPKTDLLDFYADVILAFIDKKKLKNVVLVGHSMGGQTAIVTVLRKHPAIKKLILAAPAGFETFSEAEAQSLIDFAKPETFKNQTETLVKVSLARNFFEMPASAEKLIADRLLIPQCESFNPYFVAVAKGVRGMLEHPIRKELNKIDVPTLVIFGENDALIPNKFLHKSLTTKQIADMGAEIPKVKITMIPKAGHLLMFEQAQRFNEEIATFLK</sequence>
<keyword evidence="3" id="KW-0378">Hydrolase</keyword>
<evidence type="ECO:0000313" key="3">
    <source>
        <dbReference type="EMBL" id="AFK03699.1"/>
    </source>
</evidence>
<dbReference type="PANTHER" id="PTHR43194:SF2">
    <property type="entry name" value="PEROXISOMAL MEMBRANE PROTEIN LPX1"/>
    <property type="match status" value="1"/>
</dbReference>
<dbReference type="Gene3D" id="3.40.50.1820">
    <property type="entry name" value="alpha/beta hydrolase"/>
    <property type="match status" value="1"/>
</dbReference>
<dbReference type="InterPro" id="IPR000073">
    <property type="entry name" value="AB_hydrolase_1"/>
</dbReference>
<dbReference type="GO" id="GO:0016787">
    <property type="term" value="F:hydrolase activity"/>
    <property type="evidence" value="ECO:0007669"/>
    <property type="project" value="UniProtKB-KW"/>
</dbReference>
<organism evidence="3 4">
    <name type="scientific">Emticicia oligotrophica (strain DSM 17448 / CIP 109782 / MTCC 6937 / GPTSA100-15)</name>
    <dbReference type="NCBI Taxonomy" id="929562"/>
    <lineage>
        <taxon>Bacteria</taxon>
        <taxon>Pseudomonadati</taxon>
        <taxon>Bacteroidota</taxon>
        <taxon>Cytophagia</taxon>
        <taxon>Cytophagales</taxon>
        <taxon>Leadbetterellaceae</taxon>
        <taxon>Emticicia</taxon>
    </lineage>
</organism>
<accession>A0ABM5N2P2</accession>
<name>A0ABM5N2P2_EMTOG</name>
<dbReference type="InterPro" id="IPR050228">
    <property type="entry name" value="Carboxylesterase_BioH"/>
</dbReference>
<feature type="domain" description="AB hydrolase-1" evidence="2">
    <location>
        <begin position="53"/>
        <end position="298"/>
    </location>
</feature>
<feature type="signal peptide" evidence="1">
    <location>
        <begin position="1"/>
        <end position="21"/>
    </location>
</feature>
<dbReference type="InterPro" id="IPR029058">
    <property type="entry name" value="AB_hydrolase_fold"/>
</dbReference>
<dbReference type="Proteomes" id="UP000002875">
    <property type="component" value="Chromosome"/>
</dbReference>
<protein>
    <submittedName>
        <fullName evidence="3">Alpha/beta hydrolase fold containing protein</fullName>
    </submittedName>
</protein>
<keyword evidence="4" id="KW-1185">Reference proteome</keyword>